<keyword evidence="2" id="KW-1185">Reference proteome</keyword>
<dbReference type="EMBL" id="KN737347">
    <property type="protein sequence ID" value="KIH55437.1"/>
    <property type="molecule type" value="Genomic_DNA"/>
</dbReference>
<name>A0A0C2D080_9BILA</name>
<evidence type="ECO:0000313" key="1">
    <source>
        <dbReference type="EMBL" id="KIH55437.1"/>
    </source>
</evidence>
<sequence>MQGHSSQLFSLISHCSSDLPLLAQLPPRRQRRTGSESASDLQRFAVNYELILRYEIRMAALASFTRNNRSYGQQPIDSVVNPQRERNGLDAKASQSVFIDYF</sequence>
<proteinExistence type="predicted"/>
<evidence type="ECO:0000313" key="2">
    <source>
        <dbReference type="Proteomes" id="UP000054047"/>
    </source>
</evidence>
<dbReference type="AlphaFoldDB" id="A0A0C2D080"/>
<accession>A0A0C2D080</accession>
<gene>
    <name evidence="1" type="ORF">ANCDUO_14406</name>
</gene>
<dbReference type="OrthoDB" id="5868257at2759"/>
<organism evidence="1 2">
    <name type="scientific">Ancylostoma duodenale</name>
    <dbReference type="NCBI Taxonomy" id="51022"/>
    <lineage>
        <taxon>Eukaryota</taxon>
        <taxon>Metazoa</taxon>
        <taxon>Ecdysozoa</taxon>
        <taxon>Nematoda</taxon>
        <taxon>Chromadorea</taxon>
        <taxon>Rhabditida</taxon>
        <taxon>Rhabditina</taxon>
        <taxon>Rhabditomorpha</taxon>
        <taxon>Strongyloidea</taxon>
        <taxon>Ancylostomatidae</taxon>
        <taxon>Ancylostomatinae</taxon>
        <taxon>Ancylostoma</taxon>
    </lineage>
</organism>
<reference evidence="1 2" key="1">
    <citation type="submission" date="2013-12" db="EMBL/GenBank/DDBJ databases">
        <title>Draft genome of the parsitic nematode Ancylostoma duodenale.</title>
        <authorList>
            <person name="Mitreva M."/>
        </authorList>
    </citation>
    <scope>NUCLEOTIDE SEQUENCE [LARGE SCALE GENOMIC DNA]</scope>
    <source>
        <strain evidence="1 2">Zhejiang</strain>
    </source>
</reference>
<dbReference type="Proteomes" id="UP000054047">
    <property type="component" value="Unassembled WGS sequence"/>
</dbReference>
<protein>
    <submittedName>
        <fullName evidence="1">Uncharacterized protein</fullName>
    </submittedName>
</protein>